<dbReference type="GO" id="GO:0005737">
    <property type="term" value="C:cytoplasm"/>
    <property type="evidence" value="ECO:0007669"/>
    <property type="project" value="TreeGrafter"/>
</dbReference>
<dbReference type="Gene3D" id="2.130.10.30">
    <property type="entry name" value="Regulator of chromosome condensation 1/beta-lactamase-inhibitor protein II"/>
    <property type="match status" value="2"/>
</dbReference>
<feature type="region of interest" description="Disordered" evidence="1">
    <location>
        <begin position="672"/>
        <end position="699"/>
    </location>
</feature>
<dbReference type="InterPro" id="IPR025141">
    <property type="entry name" value="DUF4082"/>
</dbReference>
<evidence type="ECO:0000256" key="1">
    <source>
        <dbReference type="SAM" id="MobiDB-lite"/>
    </source>
</evidence>
<feature type="domain" description="DUF4082" evidence="2">
    <location>
        <begin position="455"/>
        <end position="579"/>
    </location>
</feature>
<evidence type="ECO:0000259" key="2">
    <source>
        <dbReference type="Pfam" id="PF13313"/>
    </source>
</evidence>
<feature type="compositionally biased region" description="Pro residues" evidence="1">
    <location>
        <begin position="686"/>
        <end position="697"/>
    </location>
</feature>
<dbReference type="SUPFAM" id="SSF50985">
    <property type="entry name" value="RCC1/BLIP-II"/>
    <property type="match status" value="2"/>
</dbReference>
<dbReference type="PROSITE" id="PS50012">
    <property type="entry name" value="RCC1_3"/>
    <property type="match status" value="4"/>
</dbReference>
<evidence type="ECO:0000313" key="3">
    <source>
        <dbReference type="EMBL" id="CAB4728715.1"/>
    </source>
</evidence>
<dbReference type="Pfam" id="PF13313">
    <property type="entry name" value="DUF4082"/>
    <property type="match status" value="1"/>
</dbReference>
<dbReference type="InterPro" id="IPR009091">
    <property type="entry name" value="RCC1/BLIP-II"/>
</dbReference>
<feature type="region of interest" description="Disordered" evidence="1">
    <location>
        <begin position="718"/>
        <end position="741"/>
    </location>
</feature>
<sequence length="912" mass="91553">MFLWQIKFVLSKNGFRAWTSRVSRPGSMRRAQRSRRLLMALPLLLALMGLCSRYIGAASADSGETSSGSDYRVAQASISASNYQQCGVTSAGGVKCWGYGGGGRLGDGTENSSSTPVDVVGLSGSVQAIATGSAATCALTATGGAQCWGNIVGDGSVNNFSTSAVDVLGMTSGVRQIDIGGGFTCFVTTSSDVQCLGENGWAQLGDGTQTGTSTVSTAIQGLAGNVRSIATMAQATCALMLDTTVKCWGYGGYGQLGDGTFGIDSNNPYVLAPTTVTGLSSVVALAGGEAHMCALTTAGAVKCWGSDSFGQLGDGTTNNSAVPVDVVGLQSGVRTITAGGYGMCALLYSNDVQCWGRNTEAFLGQGSTSGPVYTPTNVPGLSGTITAVTAGFYNACALNSIGELRCWGYLAAVATTPSPTLVSNFDGVHTRIVTSGATVLLAGYYPTLFQPWVGTNPVNLGVRVSTAEAGTVTKVLFAKDPANYGAHTAVVWDAGGNVLATQSFVNESGSGWQEVALDTPAVIAAGATFTVGYSLEHTGYAYGPAFPSLTVGPLTIDTGTYVYSGNPTDYPNGSVGSNYGIDFEFMAGTPTTTTTTTTTTVLDTTTTVVDTTTTTTVLDTTTTVVDTTTTTTVVDTTTTTTVLDTTTTTVLDTTTTVASTTTTTAAPTTTTVAPTTTTTTTTVAQLPPPPTSNPTPPTVTTASAPVITTAIATTTTVAPTTSTTTTSVEPSTTTTTTPPAPAALVTPAAQIEAVAALDSPSVTPSEVAATVTNLIDSGLTGTAATDLATSDKVLTSIDPAQAESVFAAIPVSSLSQEQVDAVSAAVTNAPTEIKNAFESTIDVYGSGFDKYVPVGSNIDVSSRRTLVAAAAAVTSIAAAAATGGSGGSAPAGGSSSGDSGGSAPAGRKPEDA</sequence>
<dbReference type="PANTHER" id="PTHR45982:SF1">
    <property type="entry name" value="REGULATOR OF CHROMOSOME CONDENSATION"/>
    <property type="match status" value="1"/>
</dbReference>
<dbReference type="PANTHER" id="PTHR45982">
    <property type="entry name" value="REGULATOR OF CHROMOSOME CONDENSATION"/>
    <property type="match status" value="1"/>
</dbReference>
<dbReference type="EMBL" id="CAFBIY010000001">
    <property type="protein sequence ID" value="CAB4845928.1"/>
    <property type="molecule type" value="Genomic_DNA"/>
</dbReference>
<proteinExistence type="predicted"/>
<dbReference type="Pfam" id="PF00415">
    <property type="entry name" value="RCC1"/>
    <property type="match status" value="1"/>
</dbReference>
<dbReference type="Pfam" id="PF13540">
    <property type="entry name" value="RCC1_2"/>
    <property type="match status" value="3"/>
</dbReference>
<protein>
    <submittedName>
        <fullName evidence="3">Unannotated protein</fullName>
    </submittedName>
</protein>
<dbReference type="AlphaFoldDB" id="A0A6J6S247"/>
<dbReference type="GO" id="GO:0005085">
    <property type="term" value="F:guanyl-nucleotide exchange factor activity"/>
    <property type="evidence" value="ECO:0007669"/>
    <property type="project" value="TreeGrafter"/>
</dbReference>
<feature type="compositionally biased region" description="Low complexity" evidence="1">
    <location>
        <begin position="672"/>
        <end position="685"/>
    </location>
</feature>
<dbReference type="InterPro" id="IPR051553">
    <property type="entry name" value="Ran_GTPase-activating"/>
</dbReference>
<feature type="region of interest" description="Disordered" evidence="1">
    <location>
        <begin position="881"/>
        <end position="912"/>
    </location>
</feature>
<feature type="compositionally biased region" description="Gly residues" evidence="1">
    <location>
        <begin position="883"/>
        <end position="900"/>
    </location>
</feature>
<dbReference type="InterPro" id="IPR000408">
    <property type="entry name" value="Reg_chr_condens"/>
</dbReference>
<dbReference type="EMBL" id="CAFBMT010000004">
    <property type="protein sequence ID" value="CAB4920465.1"/>
    <property type="molecule type" value="Genomic_DNA"/>
</dbReference>
<evidence type="ECO:0000313" key="4">
    <source>
        <dbReference type="EMBL" id="CAB4845928.1"/>
    </source>
</evidence>
<organism evidence="3">
    <name type="scientific">freshwater metagenome</name>
    <dbReference type="NCBI Taxonomy" id="449393"/>
    <lineage>
        <taxon>unclassified sequences</taxon>
        <taxon>metagenomes</taxon>
        <taxon>ecological metagenomes</taxon>
    </lineage>
</organism>
<evidence type="ECO:0000313" key="5">
    <source>
        <dbReference type="EMBL" id="CAB4920465.1"/>
    </source>
</evidence>
<accession>A0A6J6S247</accession>
<dbReference type="EMBL" id="CAEZYF010000012">
    <property type="protein sequence ID" value="CAB4728715.1"/>
    <property type="molecule type" value="Genomic_DNA"/>
</dbReference>
<name>A0A6J6S247_9ZZZZ</name>
<reference evidence="3" key="1">
    <citation type="submission" date="2020-05" db="EMBL/GenBank/DDBJ databases">
        <authorList>
            <person name="Chiriac C."/>
            <person name="Salcher M."/>
            <person name="Ghai R."/>
            <person name="Kavagutti S V."/>
        </authorList>
    </citation>
    <scope>NUCLEOTIDE SEQUENCE</scope>
</reference>
<gene>
    <name evidence="3" type="ORF">UFOPK2656_01952</name>
    <name evidence="4" type="ORF">UFOPK3267_00041</name>
    <name evidence="5" type="ORF">UFOPK3651_00820</name>
</gene>